<comment type="subcellular location">
    <subcellularLocation>
        <location evidence="1">Cell outer membrane</location>
    </subcellularLocation>
</comment>
<keyword evidence="6" id="KW-0472">Membrane</keyword>
<evidence type="ECO:0000256" key="8">
    <source>
        <dbReference type="SAM" id="SignalP"/>
    </source>
</evidence>
<keyword evidence="10" id="KW-1185">Reference proteome</keyword>
<accession>A0ABP8M293</accession>
<dbReference type="EMBL" id="BAABEY010000024">
    <property type="protein sequence ID" value="GAA4440814.1"/>
    <property type="molecule type" value="Genomic_DNA"/>
</dbReference>
<dbReference type="InterPro" id="IPR003423">
    <property type="entry name" value="OMP_efflux"/>
</dbReference>
<feature type="signal peptide" evidence="8">
    <location>
        <begin position="1"/>
        <end position="23"/>
    </location>
</feature>
<protein>
    <recommendedName>
        <fullName evidence="11">TolC family protein</fullName>
    </recommendedName>
</protein>
<evidence type="ECO:0000256" key="4">
    <source>
        <dbReference type="ARBA" id="ARBA00022452"/>
    </source>
</evidence>
<gene>
    <name evidence="9" type="ORF">GCM10023091_24990</name>
</gene>
<dbReference type="InterPro" id="IPR051906">
    <property type="entry name" value="TolC-like"/>
</dbReference>
<evidence type="ECO:0000256" key="2">
    <source>
        <dbReference type="ARBA" id="ARBA00007613"/>
    </source>
</evidence>
<keyword evidence="7" id="KW-0998">Cell outer membrane</keyword>
<keyword evidence="4" id="KW-1134">Transmembrane beta strand</keyword>
<dbReference type="PANTHER" id="PTHR30026">
    <property type="entry name" value="OUTER MEMBRANE PROTEIN TOLC"/>
    <property type="match status" value="1"/>
</dbReference>
<evidence type="ECO:0000256" key="1">
    <source>
        <dbReference type="ARBA" id="ARBA00004442"/>
    </source>
</evidence>
<comment type="similarity">
    <text evidence="2">Belongs to the outer membrane factor (OMF) (TC 1.B.17) family.</text>
</comment>
<keyword evidence="5" id="KW-0812">Transmembrane</keyword>
<dbReference type="PANTHER" id="PTHR30026:SF20">
    <property type="entry name" value="OUTER MEMBRANE PROTEIN TOLC"/>
    <property type="match status" value="1"/>
</dbReference>
<reference evidence="10" key="1">
    <citation type="journal article" date="2019" name="Int. J. Syst. Evol. Microbiol.">
        <title>The Global Catalogue of Microorganisms (GCM) 10K type strain sequencing project: providing services to taxonomists for standard genome sequencing and annotation.</title>
        <authorList>
            <consortium name="The Broad Institute Genomics Platform"/>
            <consortium name="The Broad Institute Genome Sequencing Center for Infectious Disease"/>
            <person name="Wu L."/>
            <person name="Ma J."/>
        </authorList>
    </citation>
    <scope>NUCLEOTIDE SEQUENCE [LARGE SCALE GENOMIC DNA]</scope>
    <source>
        <strain evidence="10">JCM 31920</strain>
    </source>
</reference>
<evidence type="ECO:0000313" key="9">
    <source>
        <dbReference type="EMBL" id="GAA4440814.1"/>
    </source>
</evidence>
<comment type="caution">
    <text evidence="9">The sequence shown here is derived from an EMBL/GenBank/DDBJ whole genome shotgun (WGS) entry which is preliminary data.</text>
</comment>
<dbReference type="Pfam" id="PF02321">
    <property type="entry name" value="OEP"/>
    <property type="match status" value="1"/>
</dbReference>
<evidence type="ECO:0000256" key="5">
    <source>
        <dbReference type="ARBA" id="ARBA00022692"/>
    </source>
</evidence>
<evidence type="ECO:0000313" key="10">
    <source>
        <dbReference type="Proteomes" id="UP001501508"/>
    </source>
</evidence>
<evidence type="ECO:0000256" key="6">
    <source>
        <dbReference type="ARBA" id="ARBA00023136"/>
    </source>
</evidence>
<dbReference type="Proteomes" id="UP001501508">
    <property type="component" value="Unassembled WGS sequence"/>
</dbReference>
<organism evidence="9 10">
    <name type="scientific">Ravibacter arvi</name>
    <dbReference type="NCBI Taxonomy" id="2051041"/>
    <lineage>
        <taxon>Bacteria</taxon>
        <taxon>Pseudomonadati</taxon>
        <taxon>Bacteroidota</taxon>
        <taxon>Cytophagia</taxon>
        <taxon>Cytophagales</taxon>
        <taxon>Spirosomataceae</taxon>
        <taxon>Ravibacter</taxon>
    </lineage>
</organism>
<evidence type="ECO:0008006" key="11">
    <source>
        <dbReference type="Google" id="ProtNLM"/>
    </source>
</evidence>
<evidence type="ECO:0000256" key="3">
    <source>
        <dbReference type="ARBA" id="ARBA00022448"/>
    </source>
</evidence>
<dbReference type="Gene3D" id="1.20.1600.10">
    <property type="entry name" value="Outer membrane efflux proteins (OEP)"/>
    <property type="match status" value="1"/>
</dbReference>
<keyword evidence="8" id="KW-0732">Signal</keyword>
<feature type="chain" id="PRO_5045352993" description="TolC family protein" evidence="8">
    <location>
        <begin position="24"/>
        <end position="468"/>
    </location>
</feature>
<dbReference type="RefSeq" id="WP_345029620.1">
    <property type="nucleotide sequence ID" value="NZ_BAABEY010000024.1"/>
</dbReference>
<proteinExistence type="inferred from homology"/>
<sequence>MNIRFKFLSILLVFAVSARFSTAQVASSPQSVVLEDYIREGLSGNLGLRQQQLEVAKAVQTLREARALFYPQFSLAPTYSLAYGGRKLQFPVGDLLNPAYAALNQLTGSDRFPTDIPNVNEQLAPHNFHDTKVSFQYAVYNPEIRYNHLIQNSLLHAEEARLELVTSELVFAISEAYFRYLQTLQANEVLAVSHKTLAELLRLNNRLVANNVLTRDAVLSTEYEMAVLDQQRVEATRNTGIAKAYFNFLLNRDFGHEIVVDTLLTGNFSTAPGDLDLQNLVSQAVSGRSEVKQLDQTLLAAGYAQKLQEKSALLPQVFIGGNAGFQGFGYRFAGQQYLLTQAGLKWDLFKGFERRAKIEKARIQKDLLQIKQTETGRKIALEVTESYQNYQAAVQGMRVANAALEKARAYYAVVESRYRNQNVLMVELLKARNDWESAAIQKSLTVYQLLTRQAHLRRVTGDLSYRYP</sequence>
<evidence type="ECO:0000256" key="7">
    <source>
        <dbReference type="ARBA" id="ARBA00023237"/>
    </source>
</evidence>
<dbReference type="SUPFAM" id="SSF56954">
    <property type="entry name" value="Outer membrane efflux proteins (OEP)"/>
    <property type="match status" value="1"/>
</dbReference>
<name>A0ABP8M293_9BACT</name>
<keyword evidence="3" id="KW-0813">Transport</keyword>